<keyword evidence="2" id="KW-0436">Ligase</keyword>
<dbReference type="GO" id="GO:0005886">
    <property type="term" value="C:plasma membrane"/>
    <property type="evidence" value="ECO:0007669"/>
    <property type="project" value="TreeGrafter"/>
</dbReference>
<keyword evidence="10" id="KW-1185">Reference proteome</keyword>
<reference evidence="9" key="2">
    <citation type="submission" date="2022-10" db="EMBL/GenBank/DDBJ databases">
        <authorList>
            <consortium name="ENA_rothamsted_submissions"/>
            <consortium name="culmorum"/>
            <person name="King R."/>
        </authorList>
    </citation>
    <scope>NUCLEOTIDE SEQUENCE</scope>
</reference>
<name>A0A9P0GR91_PHACE</name>
<dbReference type="Pfam" id="PF00501">
    <property type="entry name" value="AMP-binding"/>
    <property type="match status" value="1"/>
</dbReference>
<dbReference type="GO" id="GO:0005811">
    <property type="term" value="C:lipid droplet"/>
    <property type="evidence" value="ECO:0007669"/>
    <property type="project" value="TreeGrafter"/>
</dbReference>
<protein>
    <recommendedName>
        <fullName evidence="7">long-chain-fatty-acid--CoA ligase</fullName>
        <ecNumber evidence="7">6.2.1.3</ecNumber>
    </recommendedName>
</protein>
<dbReference type="Gene3D" id="3.30.300.30">
    <property type="match status" value="1"/>
</dbReference>
<evidence type="ECO:0000256" key="6">
    <source>
        <dbReference type="ARBA" id="ARBA00024484"/>
    </source>
</evidence>
<evidence type="ECO:0000256" key="5">
    <source>
        <dbReference type="ARBA" id="ARBA00022840"/>
    </source>
</evidence>
<dbReference type="OrthoDB" id="1700726at2759"/>
<evidence type="ECO:0000256" key="1">
    <source>
        <dbReference type="ARBA" id="ARBA00006432"/>
    </source>
</evidence>
<dbReference type="GO" id="GO:0035336">
    <property type="term" value="P:long-chain fatty-acyl-CoA metabolic process"/>
    <property type="evidence" value="ECO:0007669"/>
    <property type="project" value="TreeGrafter"/>
</dbReference>
<keyword evidence="4" id="KW-0443">Lipid metabolism</keyword>
<sequence length="720" mass="80099">MVMNFLSWGTFDCGQIVLLNALKILAVIYDVVTLPVYLIIQNPWKARRLNSMKKAIPIDQDDKSITIKATKKPGRFHIELEEAKIDTMAKLLNYAQQKHGDKQCLGTREILREEDEIQQDGKVFKKYIMGDYQWKSFNEVNDEALRFGRGLREMGNEPGKNVVILAETRAEWMIAAHALFKQTIPLVTVYATLGEDGIIHAFNETEVTTVITSFSLLAKLKNILPSTPRVGTVIYMEDQLESLKTTEGFSDGVKIVSFGHVLNLGAKSTIEDRSPTPEDTAIIMYTSGSTGIPKGVRLVHRNMITSVKGFADSTEMYERTEVVLGYLPLAHVFELLVENGVIFMGIRIGYSSALTMLDSSSKIKRGVPGDVSVLQPTFMTSVPLILDRISKSINEKVAKSSAIKRTIFNFAFEYKLRWKQLGFSTPLIDRVVFGPVKKIMGGRLRLIAAGGAPLTPETNKIVKMCLCTDIIAGYGLTETTSCATNQDTFDLSFGRAGAPMTIAKIMLVNWEQGNYFITDEPNPRGEIMVGGDNVSPGYYKLPDKTNEDFFEHKGCRWFRTGDIGEIHHDGIVKIIDRKKDLVKLQAGEYVSLGKVESQLSTCPLVESICVMGNSSKNSCVALVVPHHDNLLALAAQKGIRAGVVDVLCKDSRMLDAVLEEISGHGLKGKLEKFEIPTRITLLPQPWTPETGLVTATFKLKRKAIQDYYENEIENMYASLD</sequence>
<dbReference type="PANTHER" id="PTHR43272">
    <property type="entry name" value="LONG-CHAIN-FATTY-ACID--COA LIGASE"/>
    <property type="match status" value="1"/>
</dbReference>
<accession>A0A9P0GR91</accession>
<dbReference type="AlphaFoldDB" id="A0A9P0GR91"/>
<dbReference type="GO" id="GO:0005524">
    <property type="term" value="F:ATP binding"/>
    <property type="evidence" value="ECO:0007669"/>
    <property type="project" value="UniProtKB-KW"/>
</dbReference>
<keyword evidence="5" id="KW-0067">ATP-binding</keyword>
<organism evidence="9 10">
    <name type="scientific">Phaedon cochleariae</name>
    <name type="common">Mustard beetle</name>
    <dbReference type="NCBI Taxonomy" id="80249"/>
    <lineage>
        <taxon>Eukaryota</taxon>
        <taxon>Metazoa</taxon>
        <taxon>Ecdysozoa</taxon>
        <taxon>Arthropoda</taxon>
        <taxon>Hexapoda</taxon>
        <taxon>Insecta</taxon>
        <taxon>Pterygota</taxon>
        <taxon>Neoptera</taxon>
        <taxon>Endopterygota</taxon>
        <taxon>Coleoptera</taxon>
        <taxon>Polyphaga</taxon>
        <taxon>Cucujiformia</taxon>
        <taxon>Chrysomeloidea</taxon>
        <taxon>Chrysomelidae</taxon>
        <taxon>Chrysomelinae</taxon>
        <taxon>Chrysomelini</taxon>
        <taxon>Phaedon</taxon>
    </lineage>
</organism>
<evidence type="ECO:0000313" key="9">
    <source>
        <dbReference type="EMBL" id="CAH1183334.1"/>
    </source>
</evidence>
<evidence type="ECO:0000313" key="10">
    <source>
        <dbReference type="Proteomes" id="UP001153737"/>
    </source>
</evidence>
<dbReference type="GO" id="GO:0030182">
    <property type="term" value="P:neuron differentiation"/>
    <property type="evidence" value="ECO:0007669"/>
    <property type="project" value="TreeGrafter"/>
</dbReference>
<dbReference type="EMBL" id="OU896715">
    <property type="protein sequence ID" value="CAH1183334.1"/>
    <property type="molecule type" value="Genomic_DNA"/>
</dbReference>
<evidence type="ECO:0000256" key="7">
    <source>
        <dbReference type="ARBA" id="ARBA00026121"/>
    </source>
</evidence>
<keyword evidence="3" id="KW-0547">Nucleotide-binding</keyword>
<evidence type="ECO:0000259" key="8">
    <source>
        <dbReference type="Pfam" id="PF00501"/>
    </source>
</evidence>
<evidence type="ECO:0000256" key="4">
    <source>
        <dbReference type="ARBA" id="ARBA00022832"/>
    </source>
</evidence>
<dbReference type="InterPro" id="IPR045851">
    <property type="entry name" value="AMP-bd_C_sf"/>
</dbReference>
<dbReference type="InterPro" id="IPR020845">
    <property type="entry name" value="AMP-binding_CS"/>
</dbReference>
<dbReference type="Proteomes" id="UP001153737">
    <property type="component" value="Chromosome 9"/>
</dbReference>
<comment type="catalytic activity">
    <reaction evidence="6">
        <text>a long-chain fatty acid + ATP + CoA = a long-chain fatty acyl-CoA + AMP + diphosphate</text>
        <dbReference type="Rhea" id="RHEA:15421"/>
        <dbReference type="ChEBI" id="CHEBI:30616"/>
        <dbReference type="ChEBI" id="CHEBI:33019"/>
        <dbReference type="ChEBI" id="CHEBI:57287"/>
        <dbReference type="ChEBI" id="CHEBI:57560"/>
        <dbReference type="ChEBI" id="CHEBI:83139"/>
        <dbReference type="ChEBI" id="CHEBI:456215"/>
        <dbReference type="EC" id="6.2.1.3"/>
    </reaction>
    <physiologicalReaction direction="left-to-right" evidence="6">
        <dbReference type="Rhea" id="RHEA:15422"/>
    </physiologicalReaction>
</comment>
<dbReference type="PROSITE" id="PS00455">
    <property type="entry name" value="AMP_BINDING"/>
    <property type="match status" value="1"/>
</dbReference>
<dbReference type="GO" id="GO:0090433">
    <property type="term" value="F:palmitoyl-CoA ligase activity"/>
    <property type="evidence" value="ECO:0007669"/>
    <property type="project" value="TreeGrafter"/>
</dbReference>
<evidence type="ECO:0000256" key="3">
    <source>
        <dbReference type="ARBA" id="ARBA00022741"/>
    </source>
</evidence>
<dbReference type="InterPro" id="IPR042099">
    <property type="entry name" value="ANL_N_sf"/>
</dbReference>
<comment type="similarity">
    <text evidence="1">Belongs to the ATP-dependent AMP-binding enzyme family.</text>
</comment>
<dbReference type="SUPFAM" id="SSF56801">
    <property type="entry name" value="Acetyl-CoA synthetase-like"/>
    <property type="match status" value="1"/>
</dbReference>
<dbReference type="InterPro" id="IPR000873">
    <property type="entry name" value="AMP-dep_synth/lig_dom"/>
</dbReference>
<dbReference type="EC" id="6.2.1.3" evidence="7"/>
<proteinExistence type="inferred from homology"/>
<evidence type="ECO:0000256" key="2">
    <source>
        <dbReference type="ARBA" id="ARBA00022598"/>
    </source>
</evidence>
<dbReference type="PANTHER" id="PTHR43272:SF83">
    <property type="entry name" value="ACYL-COA SYNTHETASE LONG-CHAIN, ISOFORM J"/>
    <property type="match status" value="1"/>
</dbReference>
<feature type="domain" description="AMP-dependent synthetase/ligase" evidence="8">
    <location>
        <begin position="127"/>
        <end position="539"/>
    </location>
</feature>
<dbReference type="GO" id="GO:0005783">
    <property type="term" value="C:endoplasmic reticulum"/>
    <property type="evidence" value="ECO:0007669"/>
    <property type="project" value="TreeGrafter"/>
</dbReference>
<dbReference type="Gene3D" id="3.40.50.12780">
    <property type="entry name" value="N-terminal domain of ligase-like"/>
    <property type="match status" value="1"/>
</dbReference>
<gene>
    <name evidence="9" type="ORF">PHAECO_LOCUS12585</name>
</gene>
<keyword evidence="4" id="KW-0276">Fatty acid metabolism</keyword>
<reference evidence="9" key="1">
    <citation type="submission" date="2022-01" db="EMBL/GenBank/DDBJ databases">
        <authorList>
            <person name="King R."/>
        </authorList>
    </citation>
    <scope>NUCLEOTIDE SEQUENCE</scope>
</reference>